<gene>
    <name evidence="5" type="ORF">SPACI_044450</name>
</gene>
<dbReference type="PROSITE" id="PS01117">
    <property type="entry name" value="HTH_MARR_1"/>
    <property type="match status" value="1"/>
</dbReference>
<keyword evidence="1" id="KW-0805">Transcription regulation</keyword>
<dbReference type="PANTHER" id="PTHR42756:SF1">
    <property type="entry name" value="TRANSCRIPTIONAL REPRESSOR OF EMRAB OPERON"/>
    <property type="match status" value="1"/>
</dbReference>
<sequence length="154" mass="18047">MITIKRPYIGKFISILYRMAQAFFDKHFETFGVGSGRFSYLLYLYRQEGVSQDVMAKHFYVDKATTARAMAKLEELGYIRREEDPVDRRAYLVYLTAKGRDLEPKIRAVLKEWALLLTEDLSPEERDVSYQLLKRMAEKAGIAKEQQSYGQRIM</sequence>
<feature type="domain" description="HTH marR-type" evidence="4">
    <location>
        <begin position="9"/>
        <end position="138"/>
    </location>
</feature>
<dbReference type="PANTHER" id="PTHR42756">
    <property type="entry name" value="TRANSCRIPTIONAL REGULATOR, MARR"/>
    <property type="match status" value="1"/>
</dbReference>
<protein>
    <recommendedName>
        <fullName evidence="4">HTH marR-type domain-containing protein</fullName>
    </recommendedName>
</protein>
<accession>A0ABZ3J8D8</accession>
<dbReference type="EMBL" id="CP155571">
    <property type="protein sequence ID" value="XFO74335.1"/>
    <property type="molecule type" value="Genomic_DNA"/>
</dbReference>
<dbReference type="InterPro" id="IPR036390">
    <property type="entry name" value="WH_DNA-bd_sf"/>
</dbReference>
<dbReference type="SMART" id="SM00347">
    <property type="entry name" value="HTH_MARR"/>
    <property type="match status" value="1"/>
</dbReference>
<keyword evidence="2" id="KW-0238">DNA-binding</keyword>
<dbReference type="InterPro" id="IPR036388">
    <property type="entry name" value="WH-like_DNA-bd_sf"/>
</dbReference>
<reference evidence="5" key="1">
    <citation type="submission" date="2024-05" db="EMBL/GenBank/DDBJ databases">
        <title>Isolation and characterization of Sporomusa carbonis sp. nov., a carboxydotrophic hydrogenogen in the genus of Sporomusa isolated from a charcoal burning pile.</title>
        <authorList>
            <person name="Boeer T."/>
            <person name="Rosenbaum F."/>
            <person name="Eysell L."/>
            <person name="Mueller V."/>
            <person name="Daniel R."/>
            <person name="Poehlein A."/>
        </authorList>
    </citation>
    <scope>NUCLEOTIDE SEQUENCE [LARGE SCALE GENOMIC DNA]</scope>
    <source>
        <strain evidence="5">DSM 3132</strain>
    </source>
</reference>
<dbReference type="InterPro" id="IPR023187">
    <property type="entry name" value="Tscrpt_reg_MarR-type_CS"/>
</dbReference>
<proteinExistence type="predicted"/>
<dbReference type="SUPFAM" id="SSF46785">
    <property type="entry name" value="Winged helix' DNA-binding domain"/>
    <property type="match status" value="1"/>
</dbReference>
<dbReference type="InterPro" id="IPR000835">
    <property type="entry name" value="HTH_MarR-typ"/>
</dbReference>
<dbReference type="Pfam" id="PF12802">
    <property type="entry name" value="MarR_2"/>
    <property type="match status" value="1"/>
</dbReference>
<evidence type="ECO:0000259" key="4">
    <source>
        <dbReference type="PROSITE" id="PS50995"/>
    </source>
</evidence>
<evidence type="ECO:0000256" key="2">
    <source>
        <dbReference type="ARBA" id="ARBA00023125"/>
    </source>
</evidence>
<organism evidence="5 6">
    <name type="scientific">Sporomusa acidovorans (strain ATCC 49682 / DSM 3132 / Mol)</name>
    <dbReference type="NCBI Taxonomy" id="1123286"/>
    <lineage>
        <taxon>Bacteria</taxon>
        <taxon>Bacillati</taxon>
        <taxon>Bacillota</taxon>
        <taxon>Negativicutes</taxon>
        <taxon>Selenomonadales</taxon>
        <taxon>Sporomusaceae</taxon>
        <taxon>Sporomusa</taxon>
    </lineage>
</organism>
<evidence type="ECO:0000313" key="5">
    <source>
        <dbReference type="EMBL" id="XFO74335.1"/>
    </source>
</evidence>
<dbReference type="Gene3D" id="1.10.10.10">
    <property type="entry name" value="Winged helix-like DNA-binding domain superfamily/Winged helix DNA-binding domain"/>
    <property type="match status" value="1"/>
</dbReference>
<dbReference type="PRINTS" id="PR00598">
    <property type="entry name" value="HTHMARR"/>
</dbReference>
<keyword evidence="3" id="KW-0804">Transcription</keyword>
<dbReference type="PROSITE" id="PS50995">
    <property type="entry name" value="HTH_MARR_2"/>
    <property type="match status" value="1"/>
</dbReference>
<name>A0ABZ3J8D8_SPOA4</name>
<keyword evidence="6" id="KW-1185">Reference proteome</keyword>
<evidence type="ECO:0000256" key="3">
    <source>
        <dbReference type="ARBA" id="ARBA00023163"/>
    </source>
</evidence>
<evidence type="ECO:0000313" key="6">
    <source>
        <dbReference type="Proteomes" id="UP000216052"/>
    </source>
</evidence>
<dbReference type="Proteomes" id="UP000216052">
    <property type="component" value="Chromosome"/>
</dbReference>
<evidence type="ECO:0000256" key="1">
    <source>
        <dbReference type="ARBA" id="ARBA00023015"/>
    </source>
</evidence>